<evidence type="ECO:0000256" key="4">
    <source>
        <dbReference type="ARBA" id="ARBA00022679"/>
    </source>
</evidence>
<dbReference type="Gene3D" id="3.40.50.150">
    <property type="entry name" value="Vaccinia Virus protein VP39"/>
    <property type="match status" value="2"/>
</dbReference>
<organism evidence="9 10">
    <name type="scientific">Alginatibacterium sediminis</name>
    <dbReference type="NCBI Taxonomy" id="2164068"/>
    <lineage>
        <taxon>Bacteria</taxon>
        <taxon>Pseudomonadati</taxon>
        <taxon>Pseudomonadota</taxon>
        <taxon>Gammaproteobacteria</taxon>
        <taxon>Alteromonadales</taxon>
        <taxon>Alteromonadaceae</taxon>
        <taxon>Alginatibacterium</taxon>
    </lineage>
</organism>
<keyword evidence="4 6" id="KW-0808">Transferase</keyword>
<gene>
    <name evidence="6 9" type="primary">rlmL</name>
    <name evidence="9" type="ORF">DBZ36_05525</name>
</gene>
<dbReference type="EC" id="2.1.1.264" evidence="6"/>
<dbReference type="PANTHER" id="PTHR47313:SF1">
    <property type="entry name" value="RIBOSOMAL RNA LARGE SUBUNIT METHYLTRANSFERASE K_L"/>
    <property type="match status" value="1"/>
</dbReference>
<reference evidence="9 10" key="1">
    <citation type="submission" date="2018-09" db="EMBL/GenBank/DDBJ databases">
        <authorList>
            <person name="Wang Z."/>
        </authorList>
    </citation>
    <scope>NUCLEOTIDE SEQUENCE [LARGE SCALE GENOMIC DNA]</scope>
    <source>
        <strain evidence="9 10">ALS 81</strain>
    </source>
</reference>
<dbReference type="GO" id="GO:0003723">
    <property type="term" value="F:RNA binding"/>
    <property type="evidence" value="ECO:0007669"/>
    <property type="project" value="UniProtKB-UniRule"/>
</dbReference>
<dbReference type="EC" id="2.1.1.173" evidence="6"/>
<dbReference type="InterPro" id="IPR019614">
    <property type="entry name" value="SAM-dep_methyl-trfase"/>
</dbReference>
<dbReference type="OrthoDB" id="9809404at2"/>
<proteinExistence type="inferred from homology"/>
<dbReference type="PROSITE" id="PS51165">
    <property type="entry name" value="THUMP"/>
    <property type="match status" value="1"/>
</dbReference>
<dbReference type="SUPFAM" id="SSF53335">
    <property type="entry name" value="S-adenosyl-L-methionine-dependent methyltransferases"/>
    <property type="match status" value="2"/>
</dbReference>
<dbReference type="PANTHER" id="PTHR47313">
    <property type="entry name" value="RIBOSOMAL RNA LARGE SUBUNIT METHYLTRANSFERASE K/L"/>
    <property type="match status" value="1"/>
</dbReference>
<evidence type="ECO:0000313" key="10">
    <source>
        <dbReference type="Proteomes" id="UP000286482"/>
    </source>
</evidence>
<dbReference type="HAMAP" id="MF_01858">
    <property type="entry name" value="23SrRNA_methyltr_KL"/>
    <property type="match status" value="1"/>
</dbReference>
<evidence type="ECO:0000256" key="5">
    <source>
        <dbReference type="ARBA" id="ARBA00022691"/>
    </source>
</evidence>
<comment type="catalytic activity">
    <reaction evidence="6">
        <text>guanosine(2069) in 23S rRNA + S-adenosyl-L-methionine = N(2)-methylguanosine(2069) in 23S rRNA + S-adenosyl-L-homocysteine + H(+)</text>
        <dbReference type="Rhea" id="RHEA:43772"/>
        <dbReference type="Rhea" id="RHEA-COMP:10688"/>
        <dbReference type="Rhea" id="RHEA-COMP:10689"/>
        <dbReference type="ChEBI" id="CHEBI:15378"/>
        <dbReference type="ChEBI" id="CHEBI:57856"/>
        <dbReference type="ChEBI" id="CHEBI:59789"/>
        <dbReference type="ChEBI" id="CHEBI:74269"/>
        <dbReference type="ChEBI" id="CHEBI:74481"/>
        <dbReference type="EC" id="2.1.1.264"/>
    </reaction>
</comment>
<dbReference type="AlphaFoldDB" id="A0A420EGW9"/>
<dbReference type="GO" id="GO:0005737">
    <property type="term" value="C:cytoplasm"/>
    <property type="evidence" value="ECO:0007669"/>
    <property type="project" value="UniProtKB-SubCell"/>
</dbReference>
<evidence type="ECO:0000256" key="2">
    <source>
        <dbReference type="ARBA" id="ARBA00022552"/>
    </source>
</evidence>
<dbReference type="InterPro" id="IPR000241">
    <property type="entry name" value="RlmKL-like_Mtase"/>
</dbReference>
<dbReference type="InterPro" id="IPR004114">
    <property type="entry name" value="THUMP_dom"/>
</dbReference>
<protein>
    <recommendedName>
        <fullName evidence="6">Ribosomal RNA large subunit methyltransferase K/L</fullName>
    </recommendedName>
    <domain>
        <recommendedName>
            <fullName evidence="6">23S rRNA m2G2445 methyltransferase</fullName>
            <ecNumber evidence="6">2.1.1.173</ecNumber>
        </recommendedName>
        <alternativeName>
            <fullName evidence="6">rRNA (guanine-N(2)-)-methyltransferase RlmL</fullName>
        </alternativeName>
    </domain>
    <domain>
        <recommendedName>
            <fullName evidence="6">23S rRNA m7G2069 methyltransferase</fullName>
            <ecNumber evidence="6">2.1.1.264</ecNumber>
        </recommendedName>
        <alternativeName>
            <fullName evidence="6">rRNA (guanine-N(7)-)-methyltransferase RlmK</fullName>
        </alternativeName>
    </domain>
</protein>
<evidence type="ECO:0000256" key="3">
    <source>
        <dbReference type="ARBA" id="ARBA00022603"/>
    </source>
</evidence>
<dbReference type="Pfam" id="PF10672">
    <property type="entry name" value="Methyltrans_SAM"/>
    <property type="match status" value="1"/>
</dbReference>
<sequence>MQQFFASCAMGLEQLIDEELQQLDAQTIKMGVGGLRFEGSLETAYQMCLWSRYSSRVLMTLADTRFDSSDSLYAVANDIVWEDYFEINQTFAVYCSGTNRIINNSQFAALRVKDAIVDRFARLQGDRPSVSKESPDVRIMVHISREKVMISLDLCGEVLSKRGYRTEQGDAPLKENLAAALVKRANWTEKRLVDPMCGSGTILIEAAMMAADIAPGLNRYFHLEALGNFDADIWRTVQEQALERREKGLESCDRQLIGYDIDRRMITIANANIERAGLSKLISVHRQDAVLIDNAPKEKGLIISNPPYGERLGEVTSLIGLFLGLGAVIKNHFSGWRVALLSSTPELFDYLRMRSHKQYKFMNGPLDCVFKLYEVGEQETVHQHQYAEDFVNRLRKNKKRLAKWLKREEITCYRLYDADLPEYNVAVDIYDDYMVVQEYRAPAIIDPNKARRRLMDLLTGLIQSEFVDSDKLIFKQRSQQKGKDQYQRKSENEERMVVSEFGAKFYIDLVSYLDTGLFLDHRNMRHYLQQNSKDKRVLNLFAYTGAASVHAAIGGASQVTTIDMSNTYLDWAKDNFRLNDLNISKHAFMRADCLQWLSQPVSQQYDLIFLDPPTFSNSKKMSQVFDVQNDHVDLIRKSVARLRPGGLLIFSNNKRQFKMDTDGLAELSLSIENVSSKSLSPDFERKQNIHNCWFIRKS</sequence>
<comment type="catalytic activity">
    <reaction evidence="6">
        <text>guanosine(2445) in 23S rRNA + S-adenosyl-L-methionine = N(2)-methylguanosine(2445) in 23S rRNA + S-adenosyl-L-homocysteine + H(+)</text>
        <dbReference type="Rhea" id="RHEA:42740"/>
        <dbReference type="Rhea" id="RHEA-COMP:10215"/>
        <dbReference type="Rhea" id="RHEA-COMP:10216"/>
        <dbReference type="ChEBI" id="CHEBI:15378"/>
        <dbReference type="ChEBI" id="CHEBI:57856"/>
        <dbReference type="ChEBI" id="CHEBI:59789"/>
        <dbReference type="ChEBI" id="CHEBI:74269"/>
        <dbReference type="ChEBI" id="CHEBI:74481"/>
        <dbReference type="EC" id="2.1.1.173"/>
    </reaction>
</comment>
<comment type="similarity">
    <text evidence="6">Belongs to the methyltransferase superfamily. RlmKL family.</text>
</comment>
<comment type="subcellular location">
    <subcellularLocation>
        <location evidence="6">Cytoplasm</location>
    </subcellularLocation>
</comment>
<dbReference type="CDD" id="cd11715">
    <property type="entry name" value="THUMP_AdoMetMT"/>
    <property type="match status" value="1"/>
</dbReference>
<dbReference type="GO" id="GO:0052915">
    <property type="term" value="F:23S rRNA (guanine(2445)-N(2))-methyltransferase activity"/>
    <property type="evidence" value="ECO:0007669"/>
    <property type="project" value="UniProtKB-UniRule"/>
</dbReference>
<keyword evidence="5 6" id="KW-0949">S-adenosyl-L-methionine</keyword>
<evidence type="ECO:0000256" key="6">
    <source>
        <dbReference type="HAMAP-Rule" id="MF_01858"/>
    </source>
</evidence>
<dbReference type="Gene3D" id="3.30.2130.30">
    <property type="match status" value="1"/>
</dbReference>
<keyword evidence="1 6" id="KW-0963">Cytoplasm</keyword>
<feature type="domain" description="THUMP" evidence="8">
    <location>
        <begin position="43"/>
        <end position="154"/>
    </location>
</feature>
<dbReference type="GO" id="GO:0070043">
    <property type="term" value="F:rRNA (guanine-N7-)-methyltransferase activity"/>
    <property type="evidence" value="ECO:0007669"/>
    <property type="project" value="UniProtKB-UniRule"/>
</dbReference>
<dbReference type="PIRSF" id="PIRSF037618">
    <property type="entry name" value="RNA_Mtase_bacteria_prd"/>
    <property type="match status" value="1"/>
</dbReference>
<dbReference type="PROSITE" id="PS00092">
    <property type="entry name" value="N6_MTASE"/>
    <property type="match status" value="1"/>
</dbReference>
<dbReference type="InterPro" id="IPR029063">
    <property type="entry name" value="SAM-dependent_MTases_sf"/>
</dbReference>
<dbReference type="Gene3D" id="3.30.750.80">
    <property type="entry name" value="RNA methyltransferase domain (HRMD) like"/>
    <property type="match status" value="1"/>
</dbReference>
<dbReference type="NCBIfam" id="NF008748">
    <property type="entry name" value="PRK11783.1"/>
    <property type="match status" value="1"/>
</dbReference>
<dbReference type="Proteomes" id="UP000286482">
    <property type="component" value="Unassembled WGS sequence"/>
</dbReference>
<dbReference type="Pfam" id="PF22020">
    <property type="entry name" value="RlmL_1st"/>
    <property type="match status" value="1"/>
</dbReference>
<dbReference type="CDD" id="cd02440">
    <property type="entry name" value="AdoMet_MTases"/>
    <property type="match status" value="1"/>
</dbReference>
<dbReference type="SMART" id="SM00981">
    <property type="entry name" value="THUMP"/>
    <property type="match status" value="1"/>
</dbReference>
<keyword evidence="2 6" id="KW-0698">rRNA processing</keyword>
<dbReference type="RefSeq" id="WP_120353921.1">
    <property type="nucleotide sequence ID" value="NZ_RAQO01000004.1"/>
</dbReference>
<dbReference type="Pfam" id="PF01170">
    <property type="entry name" value="UPF0020"/>
    <property type="match status" value="1"/>
</dbReference>
<dbReference type="InterPro" id="IPR053943">
    <property type="entry name" value="RlmKL-like_Mtase_CS"/>
</dbReference>
<dbReference type="PROSITE" id="PS01261">
    <property type="entry name" value="UPF0020"/>
    <property type="match status" value="1"/>
</dbReference>
<keyword evidence="7" id="KW-0694">RNA-binding</keyword>
<evidence type="ECO:0000259" key="8">
    <source>
        <dbReference type="PROSITE" id="PS51165"/>
    </source>
</evidence>
<dbReference type="EMBL" id="RAQO01000004">
    <property type="protein sequence ID" value="RKF19917.1"/>
    <property type="molecule type" value="Genomic_DNA"/>
</dbReference>
<evidence type="ECO:0000256" key="1">
    <source>
        <dbReference type="ARBA" id="ARBA00022490"/>
    </source>
</evidence>
<comment type="caution">
    <text evidence="9">The sequence shown here is derived from an EMBL/GenBank/DDBJ whole genome shotgun (WGS) entry which is preliminary data.</text>
</comment>
<comment type="function">
    <text evidence="6">Specifically methylates the guanine in position 2445 (m2G2445) and the guanine in position 2069 (m7G2069) of 23S rRNA.</text>
</comment>
<keyword evidence="3 6" id="KW-0489">Methyltransferase</keyword>
<dbReference type="InterPro" id="IPR054170">
    <property type="entry name" value="RlmL_1st"/>
</dbReference>
<accession>A0A420EGW9</accession>
<keyword evidence="10" id="KW-1185">Reference proteome</keyword>
<name>A0A420EGW9_9ALTE</name>
<evidence type="ECO:0000313" key="9">
    <source>
        <dbReference type="EMBL" id="RKF19917.1"/>
    </source>
</evidence>
<evidence type="ECO:0000256" key="7">
    <source>
        <dbReference type="PROSITE-ProRule" id="PRU00529"/>
    </source>
</evidence>
<dbReference type="InterPro" id="IPR017244">
    <property type="entry name" value="23SrRNA_methyltr_KL"/>
</dbReference>
<dbReference type="InterPro" id="IPR002052">
    <property type="entry name" value="DNA_methylase_N6_adenine_CS"/>
</dbReference>
<dbReference type="Pfam" id="PF02926">
    <property type="entry name" value="THUMP"/>
    <property type="match status" value="1"/>
</dbReference>